<evidence type="ECO:0000313" key="12">
    <source>
        <dbReference type="Proteomes" id="UP000799324"/>
    </source>
</evidence>
<dbReference type="CDD" id="cd22285">
    <property type="entry name" value="HD_XLF_N"/>
    <property type="match status" value="1"/>
</dbReference>
<dbReference type="GO" id="GO:0045027">
    <property type="term" value="F:DNA end binding"/>
    <property type="evidence" value="ECO:0007669"/>
    <property type="project" value="TreeGrafter"/>
</dbReference>
<feature type="compositionally biased region" description="Acidic residues" evidence="8">
    <location>
        <begin position="316"/>
        <end position="329"/>
    </location>
</feature>
<keyword evidence="2" id="KW-0227">DNA damage</keyword>
<feature type="compositionally biased region" description="Low complexity" evidence="8">
    <location>
        <begin position="331"/>
        <end position="348"/>
    </location>
</feature>
<feature type="compositionally biased region" description="Low complexity" evidence="8">
    <location>
        <begin position="464"/>
        <end position="475"/>
    </location>
</feature>
<feature type="compositionally biased region" description="Basic and acidic residues" evidence="8">
    <location>
        <begin position="485"/>
        <end position="504"/>
    </location>
</feature>
<feature type="compositionally biased region" description="Acidic residues" evidence="8">
    <location>
        <begin position="291"/>
        <end position="300"/>
    </location>
</feature>
<dbReference type="Pfam" id="PF09302">
    <property type="entry name" value="XLF"/>
    <property type="match status" value="1"/>
</dbReference>
<evidence type="ECO:0000313" key="11">
    <source>
        <dbReference type="EMBL" id="KAF2656994.1"/>
    </source>
</evidence>
<dbReference type="PANTHER" id="PTHR32235">
    <property type="entry name" value="NON-HOMOLOGOUS END-JOINING FACTOR 1"/>
    <property type="match status" value="1"/>
</dbReference>
<dbReference type="PANTHER" id="PTHR32235:SF1">
    <property type="entry name" value="NON-HOMOLOGOUS END-JOINING FACTOR 1"/>
    <property type="match status" value="1"/>
</dbReference>
<evidence type="ECO:0000259" key="10">
    <source>
        <dbReference type="Pfam" id="PF21928"/>
    </source>
</evidence>
<dbReference type="Pfam" id="PF21928">
    <property type="entry name" value="XLF_CC"/>
    <property type="match status" value="1"/>
</dbReference>
<comment type="subcellular location">
    <subcellularLocation>
        <location evidence="1">Nucleus</location>
    </subcellularLocation>
</comment>
<feature type="region of interest" description="Disordered" evidence="8">
    <location>
        <begin position="272"/>
        <end position="514"/>
    </location>
</feature>
<evidence type="ECO:0000256" key="4">
    <source>
        <dbReference type="ARBA" id="ARBA00023204"/>
    </source>
</evidence>
<dbReference type="InterPro" id="IPR038051">
    <property type="entry name" value="XRCC4-like_N_sf"/>
</dbReference>
<evidence type="ECO:0000256" key="7">
    <source>
        <dbReference type="ARBA" id="ARBA00044529"/>
    </source>
</evidence>
<comment type="similarity">
    <text evidence="6">Belongs to the XRCC4-XLF family. XLF subfamily.</text>
</comment>
<gene>
    <name evidence="11" type="ORF">K491DRAFT_595912</name>
</gene>
<evidence type="ECO:0000256" key="3">
    <source>
        <dbReference type="ARBA" id="ARBA00023125"/>
    </source>
</evidence>
<accession>A0A6A6TED1</accession>
<keyword evidence="3" id="KW-0238">DNA-binding</keyword>
<protein>
    <recommendedName>
        <fullName evidence="7">Non-homologous end-joining factor 1</fullName>
    </recommendedName>
</protein>
<evidence type="ECO:0000256" key="2">
    <source>
        <dbReference type="ARBA" id="ARBA00022763"/>
    </source>
</evidence>
<keyword evidence="12" id="KW-1185">Reference proteome</keyword>
<dbReference type="Proteomes" id="UP000799324">
    <property type="component" value="Unassembled WGS sequence"/>
</dbReference>
<evidence type="ECO:0000256" key="1">
    <source>
        <dbReference type="ARBA" id="ARBA00004123"/>
    </source>
</evidence>
<dbReference type="InterPro" id="IPR052287">
    <property type="entry name" value="NHEJ_factor"/>
</dbReference>
<dbReference type="GO" id="GO:0006303">
    <property type="term" value="P:double-strand break repair via nonhomologous end joining"/>
    <property type="evidence" value="ECO:0007669"/>
    <property type="project" value="TreeGrafter"/>
</dbReference>
<dbReference type="EMBL" id="MU004330">
    <property type="protein sequence ID" value="KAF2656994.1"/>
    <property type="molecule type" value="Genomic_DNA"/>
</dbReference>
<keyword evidence="5" id="KW-0539">Nucleus</keyword>
<evidence type="ECO:0000256" key="8">
    <source>
        <dbReference type="SAM" id="MobiDB-lite"/>
    </source>
</evidence>
<dbReference type="Gene3D" id="2.170.210.10">
    <property type="entry name" value="DNA double-strand break repair and VJ recombination XRCC4, N-terminal"/>
    <property type="match status" value="1"/>
</dbReference>
<proteinExistence type="inferred from homology"/>
<name>A0A6A6TED1_9PLEO</name>
<dbReference type="InterPro" id="IPR053829">
    <property type="entry name" value="XLF-like_CC"/>
</dbReference>
<feature type="compositionally biased region" description="Basic and acidic residues" evidence="8">
    <location>
        <begin position="301"/>
        <end position="315"/>
    </location>
</feature>
<organism evidence="11 12">
    <name type="scientific">Lophiostoma macrostomum CBS 122681</name>
    <dbReference type="NCBI Taxonomy" id="1314788"/>
    <lineage>
        <taxon>Eukaryota</taxon>
        <taxon>Fungi</taxon>
        <taxon>Dikarya</taxon>
        <taxon>Ascomycota</taxon>
        <taxon>Pezizomycotina</taxon>
        <taxon>Dothideomycetes</taxon>
        <taxon>Pleosporomycetidae</taxon>
        <taxon>Pleosporales</taxon>
        <taxon>Lophiostomataceae</taxon>
        <taxon>Lophiostoma</taxon>
    </lineage>
</organism>
<dbReference type="OrthoDB" id="2155935at2759"/>
<feature type="domain" description="XLF-like coiled-coil region" evidence="10">
    <location>
        <begin position="129"/>
        <end position="179"/>
    </location>
</feature>
<dbReference type="InterPro" id="IPR015381">
    <property type="entry name" value="XLF-like_N"/>
</dbReference>
<evidence type="ECO:0000256" key="6">
    <source>
        <dbReference type="ARBA" id="ARBA00025747"/>
    </source>
</evidence>
<feature type="domain" description="XLF-like N-terminal" evidence="9">
    <location>
        <begin position="4"/>
        <end position="124"/>
    </location>
</feature>
<feature type="compositionally biased region" description="Basic residues" evidence="8">
    <location>
        <begin position="413"/>
        <end position="423"/>
    </location>
</feature>
<keyword evidence="4" id="KW-0234">DNA repair</keyword>
<evidence type="ECO:0000259" key="9">
    <source>
        <dbReference type="Pfam" id="PF09302"/>
    </source>
</evidence>
<dbReference type="AlphaFoldDB" id="A0A6A6TED1"/>
<feature type="compositionally biased region" description="Polar residues" evidence="8">
    <location>
        <begin position="349"/>
        <end position="359"/>
    </location>
</feature>
<reference evidence="11" key="1">
    <citation type="journal article" date="2020" name="Stud. Mycol.">
        <title>101 Dothideomycetes genomes: a test case for predicting lifestyles and emergence of pathogens.</title>
        <authorList>
            <person name="Haridas S."/>
            <person name="Albert R."/>
            <person name="Binder M."/>
            <person name="Bloem J."/>
            <person name="Labutti K."/>
            <person name="Salamov A."/>
            <person name="Andreopoulos B."/>
            <person name="Baker S."/>
            <person name="Barry K."/>
            <person name="Bills G."/>
            <person name="Bluhm B."/>
            <person name="Cannon C."/>
            <person name="Castanera R."/>
            <person name="Culley D."/>
            <person name="Daum C."/>
            <person name="Ezra D."/>
            <person name="Gonzalez J."/>
            <person name="Henrissat B."/>
            <person name="Kuo A."/>
            <person name="Liang C."/>
            <person name="Lipzen A."/>
            <person name="Lutzoni F."/>
            <person name="Magnuson J."/>
            <person name="Mondo S."/>
            <person name="Nolan M."/>
            <person name="Ohm R."/>
            <person name="Pangilinan J."/>
            <person name="Park H.-J."/>
            <person name="Ramirez L."/>
            <person name="Alfaro M."/>
            <person name="Sun H."/>
            <person name="Tritt A."/>
            <person name="Yoshinaga Y."/>
            <person name="Zwiers L.-H."/>
            <person name="Turgeon B."/>
            <person name="Goodwin S."/>
            <person name="Spatafora J."/>
            <person name="Crous P."/>
            <person name="Grigoriev I."/>
        </authorList>
    </citation>
    <scope>NUCLEOTIDE SEQUENCE</scope>
    <source>
        <strain evidence="11">CBS 122681</strain>
    </source>
</reference>
<feature type="compositionally biased region" description="Basic and acidic residues" evidence="8">
    <location>
        <begin position="379"/>
        <end position="394"/>
    </location>
</feature>
<sequence>MACWRVLALSDLSPSQHVPQLLVKPTFERSSYTVFLTDLSNIWSEELDLGGIVARAQEQESQIEISRQDTSQLGILLEHVHKSLTGGDDTLRRLARDDADDVSLYTSINLPAPLGSLKWRFHFRKRTPLVLKNELILPLLISSHIQHERINGLVANVHEKDRAINKMLDQFESSNLDLTSAFPSIGGSKPGRRIIKREQAARHVPALQPFEEDKWRHETGQLSDGHLSKFGLFQEALSECTSKVPSEMQSGDEEDVWWTSLKTKLDPLRSFPQSKQKIKAPVKAPSVHSDDETETEDEFESHENFKEENRPRVVAEDDVITEDEDEDLDAPPKSQSQSQRSHPQRSAATISTPEPTFSSPPRRKGFRIGGAKVISERNASLRERSVDDSRKDELNLDDSPPASAEAHETVKTHPVRRPFKIGGKKQMLAKDQHSKGDLSSLHERNLYSRGPLETSPEETKRRSPVPSAKVAASPPQEEEHEETAEEKAERKRRELKRKNEELAKKQALKKKKRF</sequence>
<dbReference type="GO" id="GO:0032807">
    <property type="term" value="C:DNA ligase IV complex"/>
    <property type="evidence" value="ECO:0007669"/>
    <property type="project" value="TreeGrafter"/>
</dbReference>
<evidence type="ECO:0000256" key="5">
    <source>
        <dbReference type="ARBA" id="ARBA00023242"/>
    </source>
</evidence>
<feature type="compositionally biased region" description="Basic and acidic residues" evidence="8">
    <location>
        <begin position="428"/>
        <end position="446"/>
    </location>
</feature>